<evidence type="ECO:0000313" key="2">
    <source>
        <dbReference type="Proteomes" id="UP000005239"/>
    </source>
</evidence>
<dbReference type="EnsemblMetazoa" id="PPA43025.1">
    <property type="protein sequence ID" value="PPA43025.1"/>
    <property type="gene ID" value="WBGene00281394"/>
</dbReference>
<reference evidence="2" key="1">
    <citation type="journal article" date="2008" name="Nat. Genet.">
        <title>The Pristionchus pacificus genome provides a unique perspective on nematode lifestyle and parasitism.</title>
        <authorList>
            <person name="Dieterich C."/>
            <person name="Clifton S.W."/>
            <person name="Schuster L.N."/>
            <person name="Chinwalla A."/>
            <person name="Delehaunty K."/>
            <person name="Dinkelacker I."/>
            <person name="Fulton L."/>
            <person name="Fulton R."/>
            <person name="Godfrey J."/>
            <person name="Minx P."/>
            <person name="Mitreva M."/>
            <person name="Roeseler W."/>
            <person name="Tian H."/>
            <person name="Witte H."/>
            <person name="Yang S.P."/>
            <person name="Wilson R.K."/>
            <person name="Sommer R.J."/>
        </authorList>
    </citation>
    <scope>NUCLEOTIDE SEQUENCE [LARGE SCALE GENOMIC DNA]</scope>
    <source>
        <strain evidence="2">PS312</strain>
    </source>
</reference>
<evidence type="ECO:0000313" key="1">
    <source>
        <dbReference type="EnsemblMetazoa" id="PPA43025.1"/>
    </source>
</evidence>
<accession>A0A2A6B2X1</accession>
<keyword evidence="2" id="KW-1185">Reference proteome</keyword>
<gene>
    <name evidence="1" type="primary">WBGene00281394</name>
</gene>
<organism evidence="1 2">
    <name type="scientific">Pristionchus pacificus</name>
    <name type="common">Parasitic nematode worm</name>
    <dbReference type="NCBI Taxonomy" id="54126"/>
    <lineage>
        <taxon>Eukaryota</taxon>
        <taxon>Metazoa</taxon>
        <taxon>Ecdysozoa</taxon>
        <taxon>Nematoda</taxon>
        <taxon>Chromadorea</taxon>
        <taxon>Rhabditida</taxon>
        <taxon>Rhabditina</taxon>
        <taxon>Diplogasteromorpha</taxon>
        <taxon>Diplogasteroidea</taxon>
        <taxon>Neodiplogasteridae</taxon>
        <taxon>Pristionchus</taxon>
    </lineage>
</organism>
<proteinExistence type="predicted"/>
<sequence length="80" mass="9208">NSEAANGNQHFIRETMSSNICLVHKNAGDNCPAISFKDIINSKDILEWFQSERPKSGREAADRFVEFIKKKYFSELKNSR</sequence>
<protein>
    <submittedName>
        <fullName evidence="1">Uncharacterized protein</fullName>
    </submittedName>
</protein>
<accession>A0A8R1Z199</accession>
<name>A0A2A6B2X1_PRIPA</name>
<dbReference type="AlphaFoldDB" id="A0A2A6B2X1"/>
<dbReference type="Proteomes" id="UP000005239">
    <property type="component" value="Unassembled WGS sequence"/>
</dbReference>
<reference evidence="1" key="2">
    <citation type="submission" date="2022-06" db="UniProtKB">
        <authorList>
            <consortium name="EnsemblMetazoa"/>
        </authorList>
    </citation>
    <scope>IDENTIFICATION</scope>
    <source>
        <strain evidence="1">PS312</strain>
    </source>
</reference>